<keyword evidence="2" id="KW-0812">Transmembrane</keyword>
<dbReference type="InterPro" id="IPR000160">
    <property type="entry name" value="GGDEF_dom"/>
</dbReference>
<name>A0A1X0J9F9_9MYCO</name>
<keyword evidence="2" id="KW-1133">Transmembrane helix</keyword>
<proteinExistence type="predicted"/>
<feature type="region of interest" description="Disordered" evidence="1">
    <location>
        <begin position="1"/>
        <end position="21"/>
    </location>
</feature>
<dbReference type="InterPro" id="IPR029787">
    <property type="entry name" value="Nucleotide_cyclase"/>
</dbReference>
<dbReference type="Proteomes" id="UP000192434">
    <property type="component" value="Unassembled WGS sequence"/>
</dbReference>
<dbReference type="InterPro" id="IPR052163">
    <property type="entry name" value="DGC-Regulatory_Protein"/>
</dbReference>
<dbReference type="PROSITE" id="PS50887">
    <property type="entry name" value="GGDEF"/>
    <property type="match status" value="1"/>
</dbReference>
<sequence length="363" mass="38126">MGITYSGQADAGSESNRRSKGARVYRNNNDILERVGLRRPAALANAVFISAVGAAAILLASTGLSKVPLLCIGLSIPAFFWGIRYARSKPVTYAESIVYVLYCDVAILTGICVVTTTGVAFVKLAWLLAVNAYVSLVHGRAAVGMQSLVTGAGTVLAVAGAISRDEYSTAALTAAVVTMLLANLFAGWVIYLGKAQFSEHADGRDRLARHDELTGLLNRRGLQEAYEAKAGEPGAHVVVVVVDLNLFKQINDTFGHHIGDQVLQRTAHRLRSVVGPDALLVRLGGDEFGIVAVTDSPRDLDYQSAVHAALNGAGDDVPVSASVGVATAVLPESDQTTIHTLGPIVAHLLVEADAAMYGAKKAV</sequence>
<gene>
    <name evidence="4" type="ORF">BST43_06955</name>
</gene>
<dbReference type="EMBL" id="MVII01000007">
    <property type="protein sequence ID" value="ORB59414.1"/>
    <property type="molecule type" value="Genomic_DNA"/>
</dbReference>
<protein>
    <submittedName>
        <fullName evidence="4">GGDEF domain-containing protein</fullName>
    </submittedName>
</protein>
<evidence type="ECO:0000256" key="1">
    <source>
        <dbReference type="SAM" id="MobiDB-lite"/>
    </source>
</evidence>
<dbReference type="PANTHER" id="PTHR46663:SF2">
    <property type="entry name" value="GGDEF DOMAIN-CONTAINING PROTEIN"/>
    <property type="match status" value="1"/>
</dbReference>
<reference evidence="4 5" key="1">
    <citation type="submission" date="2016-12" db="EMBL/GenBank/DDBJ databases">
        <title>The new phylogeny of genus Mycobacterium.</title>
        <authorList>
            <person name="Tortoli E."/>
            <person name="Trovato A."/>
            <person name="Cirillo D.M."/>
        </authorList>
    </citation>
    <scope>NUCLEOTIDE SEQUENCE [LARGE SCALE GENOMIC DNA]</scope>
    <source>
        <strain evidence="4 5">CCUG 66554</strain>
    </source>
</reference>
<dbReference type="Gene3D" id="3.30.70.270">
    <property type="match status" value="1"/>
</dbReference>
<accession>A0A1X0J9F9</accession>
<comment type="caution">
    <text evidence="4">The sequence shown here is derived from an EMBL/GenBank/DDBJ whole genome shotgun (WGS) entry which is preliminary data.</text>
</comment>
<dbReference type="STRING" id="1578165.BKG68_11260"/>
<dbReference type="CDD" id="cd01949">
    <property type="entry name" value="GGDEF"/>
    <property type="match status" value="1"/>
</dbReference>
<feature type="transmembrane region" description="Helical" evidence="2">
    <location>
        <begin position="67"/>
        <end position="86"/>
    </location>
</feature>
<dbReference type="PANTHER" id="PTHR46663">
    <property type="entry name" value="DIGUANYLATE CYCLASE DGCT-RELATED"/>
    <property type="match status" value="1"/>
</dbReference>
<dbReference type="OrthoDB" id="23692at2"/>
<evidence type="ECO:0000259" key="3">
    <source>
        <dbReference type="PROSITE" id="PS50887"/>
    </source>
</evidence>
<organism evidence="4 5">
    <name type="scientific">Mycobacteroides saopaulense</name>
    <dbReference type="NCBI Taxonomy" id="1578165"/>
    <lineage>
        <taxon>Bacteria</taxon>
        <taxon>Bacillati</taxon>
        <taxon>Actinomycetota</taxon>
        <taxon>Actinomycetes</taxon>
        <taxon>Mycobacteriales</taxon>
        <taxon>Mycobacteriaceae</taxon>
        <taxon>Mycobacteroides</taxon>
    </lineage>
</organism>
<dbReference type="SUPFAM" id="SSF55073">
    <property type="entry name" value="Nucleotide cyclase"/>
    <property type="match status" value="1"/>
</dbReference>
<evidence type="ECO:0000313" key="4">
    <source>
        <dbReference type="EMBL" id="ORB59414.1"/>
    </source>
</evidence>
<evidence type="ECO:0000256" key="2">
    <source>
        <dbReference type="SAM" id="Phobius"/>
    </source>
</evidence>
<feature type="transmembrane region" description="Helical" evidence="2">
    <location>
        <begin position="169"/>
        <end position="191"/>
    </location>
</feature>
<feature type="transmembrane region" description="Helical" evidence="2">
    <location>
        <begin position="42"/>
        <end position="61"/>
    </location>
</feature>
<dbReference type="Pfam" id="PF00990">
    <property type="entry name" value="GGDEF"/>
    <property type="match status" value="1"/>
</dbReference>
<evidence type="ECO:0000313" key="5">
    <source>
        <dbReference type="Proteomes" id="UP000192434"/>
    </source>
</evidence>
<dbReference type="NCBIfam" id="TIGR00254">
    <property type="entry name" value="GGDEF"/>
    <property type="match status" value="1"/>
</dbReference>
<dbReference type="SMART" id="SM00267">
    <property type="entry name" value="GGDEF"/>
    <property type="match status" value="1"/>
</dbReference>
<dbReference type="AlphaFoldDB" id="A0A1X0J9F9"/>
<feature type="domain" description="GGDEF" evidence="3">
    <location>
        <begin position="235"/>
        <end position="363"/>
    </location>
</feature>
<keyword evidence="2" id="KW-0472">Membrane</keyword>
<dbReference type="RefSeq" id="WP_083014031.1">
    <property type="nucleotide sequence ID" value="NZ_MVII01000007.1"/>
</dbReference>
<feature type="transmembrane region" description="Helical" evidence="2">
    <location>
        <begin position="141"/>
        <end position="162"/>
    </location>
</feature>
<dbReference type="InterPro" id="IPR043128">
    <property type="entry name" value="Rev_trsase/Diguanyl_cyclase"/>
</dbReference>
<feature type="transmembrane region" description="Helical" evidence="2">
    <location>
        <begin position="98"/>
        <end position="121"/>
    </location>
</feature>